<reference evidence="7 8" key="1">
    <citation type="submission" date="2020-04" db="EMBL/GenBank/DDBJ databases">
        <title>MicrobeNet Type strains.</title>
        <authorList>
            <person name="Nicholson A.C."/>
        </authorList>
    </citation>
    <scope>NUCLEOTIDE SEQUENCE [LARGE SCALE GENOMIC DNA]</scope>
    <source>
        <strain evidence="7 8">ATCC BAA-14</strain>
    </source>
</reference>
<evidence type="ECO:0000256" key="2">
    <source>
        <dbReference type="ARBA" id="ARBA00023125"/>
    </source>
</evidence>
<dbReference type="SUPFAM" id="SSF56349">
    <property type="entry name" value="DNA breaking-rejoining enzymes"/>
    <property type="match status" value="1"/>
</dbReference>
<dbReference type="InterPro" id="IPR002104">
    <property type="entry name" value="Integrase_catalytic"/>
</dbReference>
<comment type="similarity">
    <text evidence="1">Belongs to the 'phage' integrase family.</text>
</comment>
<evidence type="ECO:0000259" key="6">
    <source>
        <dbReference type="PROSITE" id="PS51900"/>
    </source>
</evidence>
<dbReference type="GO" id="GO:0015074">
    <property type="term" value="P:DNA integration"/>
    <property type="evidence" value="ECO:0007669"/>
    <property type="project" value="InterPro"/>
</dbReference>
<dbReference type="EMBL" id="JAAXPC010000010">
    <property type="protein sequence ID" value="NKY03543.1"/>
    <property type="molecule type" value="Genomic_DNA"/>
</dbReference>
<gene>
    <name evidence="7" type="ORF">HGA05_18385</name>
</gene>
<dbReference type="PROSITE" id="PS51898">
    <property type="entry name" value="TYR_RECOMBINASE"/>
    <property type="match status" value="1"/>
</dbReference>
<dbReference type="Gene3D" id="1.10.443.10">
    <property type="entry name" value="Intergrase catalytic core"/>
    <property type="match status" value="1"/>
</dbReference>
<accession>A0A846WS51</accession>
<dbReference type="AlphaFoldDB" id="A0A846WS51"/>
<dbReference type="GO" id="GO:0003677">
    <property type="term" value="F:DNA binding"/>
    <property type="evidence" value="ECO:0007669"/>
    <property type="project" value="UniProtKB-UniRule"/>
</dbReference>
<name>A0A846WS51_9ACTN</name>
<evidence type="ECO:0000256" key="3">
    <source>
        <dbReference type="ARBA" id="ARBA00023172"/>
    </source>
</evidence>
<evidence type="ECO:0000313" key="8">
    <source>
        <dbReference type="Proteomes" id="UP000563898"/>
    </source>
</evidence>
<evidence type="ECO:0000259" key="5">
    <source>
        <dbReference type="PROSITE" id="PS51898"/>
    </source>
</evidence>
<evidence type="ECO:0000256" key="4">
    <source>
        <dbReference type="PROSITE-ProRule" id="PRU01248"/>
    </source>
</evidence>
<feature type="domain" description="Tyr recombinase" evidence="5">
    <location>
        <begin position="161"/>
        <end position="367"/>
    </location>
</feature>
<dbReference type="InterPro" id="IPR011010">
    <property type="entry name" value="DNA_brk_join_enz"/>
</dbReference>
<dbReference type="CDD" id="cd00796">
    <property type="entry name" value="INT_Rci_Hp1_C"/>
    <property type="match status" value="1"/>
</dbReference>
<dbReference type="GO" id="GO:0006310">
    <property type="term" value="P:DNA recombination"/>
    <property type="evidence" value="ECO:0007669"/>
    <property type="project" value="UniProtKB-KW"/>
</dbReference>
<dbReference type="InterPro" id="IPR010998">
    <property type="entry name" value="Integrase_recombinase_N"/>
</dbReference>
<dbReference type="InterPro" id="IPR050090">
    <property type="entry name" value="Tyrosine_recombinase_XerCD"/>
</dbReference>
<protein>
    <submittedName>
        <fullName evidence="7">Tyrosine-type recombinase/integrase</fullName>
    </submittedName>
</protein>
<dbReference type="PANTHER" id="PTHR30349">
    <property type="entry name" value="PHAGE INTEGRASE-RELATED"/>
    <property type="match status" value="1"/>
</dbReference>
<dbReference type="Proteomes" id="UP000563898">
    <property type="component" value="Unassembled WGS sequence"/>
</dbReference>
<keyword evidence="3" id="KW-0233">DNA recombination</keyword>
<evidence type="ECO:0000313" key="7">
    <source>
        <dbReference type="EMBL" id="NKY03543.1"/>
    </source>
</evidence>
<dbReference type="InterPro" id="IPR013762">
    <property type="entry name" value="Integrase-like_cat_sf"/>
</dbReference>
<dbReference type="Pfam" id="PF00589">
    <property type="entry name" value="Phage_integrase"/>
    <property type="match status" value="1"/>
</dbReference>
<comment type="caution">
    <text evidence="7">The sequence shown here is derived from an EMBL/GenBank/DDBJ whole genome shotgun (WGS) entry which is preliminary data.</text>
</comment>
<dbReference type="PANTHER" id="PTHR30349:SF64">
    <property type="entry name" value="PROPHAGE INTEGRASE INTD-RELATED"/>
    <property type="match status" value="1"/>
</dbReference>
<proteinExistence type="inferred from homology"/>
<dbReference type="PROSITE" id="PS51900">
    <property type="entry name" value="CB"/>
    <property type="match status" value="1"/>
</dbReference>
<sequence length="370" mass="41290">MAWVEPLPSGRYRGRYRDEYGKRRSAGIFDKERVALGKAQAAEDAARARKPKETMTWGEWRERWTPTRTVEASTLTRDNHRIDTHIAPRWDDVMLGDIDRPSVQEWVRDLSKQKEDGGSGLSASTVRKTVGVLSASLKAAMRDGLLDANPCTALEYPAIPPSPERWLSDVEVEAIRAVLADSYLFTFELLLGTGCRWGEVCGIHWDDVDLTRRTVTVRWAWERRERYMKAPKSGKVRTVPIGQRLTEILEERLGMEGLGEPPSVEYKNGRSPLYGLVLRTDKGTPPNGTSFAHGLTAAGKAAFVGSGKDRRRVGNVRPHDLRHTYASRLVQSGVPLDTVSKLIGHSSVLVTQRYASAAESQWDAVRNALG</sequence>
<organism evidence="7 8">
    <name type="scientific">Gordonia polyisoprenivorans</name>
    <dbReference type="NCBI Taxonomy" id="84595"/>
    <lineage>
        <taxon>Bacteria</taxon>
        <taxon>Bacillati</taxon>
        <taxon>Actinomycetota</taxon>
        <taxon>Actinomycetes</taxon>
        <taxon>Mycobacteriales</taxon>
        <taxon>Gordoniaceae</taxon>
        <taxon>Gordonia</taxon>
    </lineage>
</organism>
<dbReference type="RefSeq" id="WP_006369637.1">
    <property type="nucleotide sequence ID" value="NZ_JAAXPC010000010.1"/>
</dbReference>
<dbReference type="Gene3D" id="1.10.150.130">
    <property type="match status" value="1"/>
</dbReference>
<dbReference type="InterPro" id="IPR044068">
    <property type="entry name" value="CB"/>
</dbReference>
<evidence type="ECO:0000256" key="1">
    <source>
        <dbReference type="ARBA" id="ARBA00008857"/>
    </source>
</evidence>
<keyword evidence="2 4" id="KW-0238">DNA-binding</keyword>
<feature type="domain" description="Core-binding (CB)" evidence="6">
    <location>
        <begin position="55"/>
        <end position="141"/>
    </location>
</feature>